<evidence type="ECO:0000313" key="1">
    <source>
        <dbReference type="EMBL" id="KAF2466729.1"/>
    </source>
</evidence>
<accession>A0ACB6QIA7</accession>
<evidence type="ECO:0000313" key="2">
    <source>
        <dbReference type="Proteomes" id="UP000799755"/>
    </source>
</evidence>
<gene>
    <name evidence="1" type="ORF">BDR25DRAFT_359241</name>
</gene>
<name>A0ACB6QIA7_9PLEO</name>
<sequence length="238" mass="26533">MVLKSKGGRGELARLSIAAPSGASRQFTSFCPFSLRIWSDASAVDTARPLTRPFLKAAGALHLNIGSIKSWGLLRQCHPPNAIQDAHNTLFEEGIKLRQEVACDEYTFPVHSKKLLQKLDGSEYGRALVLIIGVHVREALKNGLIEVEIREPLIQVGGYCGLLASECPILEALRVAERVNKESKKEVADKERKVKYHYENSCYTAAPDVMKALKVNQTDLFRQTQHCYRKITPTFVIS</sequence>
<keyword evidence="2" id="KW-1185">Reference proteome</keyword>
<protein>
    <submittedName>
        <fullName evidence="1">Uncharacterized protein</fullName>
    </submittedName>
</protein>
<reference evidence="1" key="1">
    <citation type="journal article" date="2020" name="Stud. Mycol.">
        <title>101 Dothideomycetes genomes: a test case for predicting lifestyles and emergence of pathogens.</title>
        <authorList>
            <person name="Haridas S."/>
            <person name="Albert R."/>
            <person name="Binder M."/>
            <person name="Bloem J."/>
            <person name="Labutti K."/>
            <person name="Salamov A."/>
            <person name="Andreopoulos B."/>
            <person name="Baker S."/>
            <person name="Barry K."/>
            <person name="Bills G."/>
            <person name="Bluhm B."/>
            <person name="Cannon C."/>
            <person name="Castanera R."/>
            <person name="Culley D."/>
            <person name="Daum C."/>
            <person name="Ezra D."/>
            <person name="Gonzalez J."/>
            <person name="Henrissat B."/>
            <person name="Kuo A."/>
            <person name="Liang C."/>
            <person name="Lipzen A."/>
            <person name="Lutzoni F."/>
            <person name="Magnuson J."/>
            <person name="Mondo S."/>
            <person name="Nolan M."/>
            <person name="Ohm R."/>
            <person name="Pangilinan J."/>
            <person name="Park H.-J."/>
            <person name="Ramirez L."/>
            <person name="Alfaro M."/>
            <person name="Sun H."/>
            <person name="Tritt A."/>
            <person name="Yoshinaga Y."/>
            <person name="Zwiers L.-H."/>
            <person name="Turgeon B."/>
            <person name="Goodwin S."/>
            <person name="Spatafora J."/>
            <person name="Crous P."/>
            <person name="Grigoriev I."/>
        </authorList>
    </citation>
    <scope>NUCLEOTIDE SEQUENCE</scope>
    <source>
        <strain evidence="1">ATCC 200398</strain>
    </source>
</reference>
<proteinExistence type="predicted"/>
<organism evidence="1 2">
    <name type="scientific">Lindgomyces ingoldianus</name>
    <dbReference type="NCBI Taxonomy" id="673940"/>
    <lineage>
        <taxon>Eukaryota</taxon>
        <taxon>Fungi</taxon>
        <taxon>Dikarya</taxon>
        <taxon>Ascomycota</taxon>
        <taxon>Pezizomycotina</taxon>
        <taxon>Dothideomycetes</taxon>
        <taxon>Pleosporomycetidae</taxon>
        <taxon>Pleosporales</taxon>
        <taxon>Lindgomycetaceae</taxon>
        <taxon>Lindgomyces</taxon>
    </lineage>
</organism>
<dbReference type="Proteomes" id="UP000799755">
    <property type="component" value="Unassembled WGS sequence"/>
</dbReference>
<comment type="caution">
    <text evidence="1">The sequence shown here is derived from an EMBL/GenBank/DDBJ whole genome shotgun (WGS) entry which is preliminary data.</text>
</comment>
<dbReference type="EMBL" id="MU003523">
    <property type="protein sequence ID" value="KAF2466729.1"/>
    <property type="molecule type" value="Genomic_DNA"/>
</dbReference>